<keyword evidence="1" id="KW-0614">Plasmid</keyword>
<sequence>MAIVMLTLALVIVVHAFRDYWASLIPLIPEKHVLPLELGFVLANGCVLGIGRAGLRLWSSRHEP</sequence>
<proteinExistence type="predicted"/>
<accession>A0AAX1G0Q4</accession>
<dbReference type="EMBL" id="CP034302">
    <property type="protein sequence ID" value="QHH13167.1"/>
    <property type="molecule type" value="Genomic_DNA"/>
</dbReference>
<dbReference type="AlphaFoldDB" id="A0AAX1G0Q4"/>
<protein>
    <submittedName>
        <fullName evidence="1">Uncharacterized protein</fullName>
    </submittedName>
</protein>
<dbReference type="Proteomes" id="UP000464718">
    <property type="component" value="Plasmid pvpsd2016-3"/>
</dbReference>
<geneLocation type="plasmid" evidence="2">
    <name>pvpsd2016-3</name>
</geneLocation>
<evidence type="ECO:0000313" key="2">
    <source>
        <dbReference type="Proteomes" id="UP000464718"/>
    </source>
</evidence>
<gene>
    <name evidence="1" type="ORF">EHC69_28300</name>
</gene>
<dbReference type="RefSeq" id="WP_185215530.1">
    <property type="nucleotide sequence ID" value="NZ_CP034302.1"/>
</dbReference>
<reference evidence="1 2" key="1">
    <citation type="submission" date="2018-12" db="EMBL/GenBank/DDBJ databases">
        <title>Genomic insights into the evolutionary origins and pathogenicity of five Vibrio parahaemolyticus strains isolated from the shrimp with acute hepatopancreatic necrosis disease (AHPND).</title>
        <authorList>
            <person name="Yang Q."/>
            <person name="Dong X."/>
            <person name="Xie G."/>
            <person name="Fu S."/>
            <person name="Zou P."/>
            <person name="Sun J."/>
            <person name="Wang Y."/>
            <person name="Huang J."/>
        </authorList>
    </citation>
    <scope>NUCLEOTIDE SEQUENCE [LARGE SCALE GENOMIC DNA]</scope>
    <source>
        <strain evidence="1 2">20160303005-1</strain>
        <plasmid evidence="2">pvpsd2016-3</plasmid>
    </source>
</reference>
<name>A0AAX1G0Q4_VIBPH</name>
<evidence type="ECO:0000313" key="1">
    <source>
        <dbReference type="EMBL" id="QHH13167.1"/>
    </source>
</evidence>
<organism evidence="1 2">
    <name type="scientific">Vibrio parahaemolyticus</name>
    <dbReference type="NCBI Taxonomy" id="670"/>
    <lineage>
        <taxon>Bacteria</taxon>
        <taxon>Pseudomonadati</taxon>
        <taxon>Pseudomonadota</taxon>
        <taxon>Gammaproteobacteria</taxon>
        <taxon>Vibrionales</taxon>
        <taxon>Vibrionaceae</taxon>
        <taxon>Vibrio</taxon>
    </lineage>
</organism>